<evidence type="ECO:0000313" key="2">
    <source>
        <dbReference type="Proteomes" id="UP000234323"/>
    </source>
</evidence>
<dbReference type="Proteomes" id="UP000234323">
    <property type="component" value="Unassembled WGS sequence"/>
</dbReference>
<evidence type="ECO:0000313" key="1">
    <source>
        <dbReference type="EMBL" id="PKY63217.1"/>
    </source>
</evidence>
<name>A0A2I1HWI9_9GLOM</name>
<reference evidence="1 2" key="1">
    <citation type="submission" date="2015-10" db="EMBL/GenBank/DDBJ databases">
        <title>Genome analyses suggest a sexual origin of heterokaryosis in a supposedly ancient asexual fungus.</title>
        <authorList>
            <person name="Ropars J."/>
            <person name="Sedzielewska K."/>
            <person name="Noel J."/>
            <person name="Charron P."/>
            <person name="Farinelli L."/>
            <person name="Marton T."/>
            <person name="Kruger M."/>
            <person name="Pelin A."/>
            <person name="Brachmann A."/>
            <person name="Corradi N."/>
        </authorList>
    </citation>
    <scope>NUCLEOTIDE SEQUENCE [LARGE SCALE GENOMIC DNA]</scope>
    <source>
        <strain evidence="1 2">A4</strain>
    </source>
</reference>
<comment type="caution">
    <text evidence="1">The sequence shown here is derived from an EMBL/GenBank/DDBJ whole genome shotgun (WGS) entry which is preliminary data.</text>
</comment>
<gene>
    <name evidence="1" type="ORF">RhiirA4_491417</name>
</gene>
<protein>
    <submittedName>
        <fullName evidence="1">Uncharacterized protein</fullName>
    </submittedName>
</protein>
<keyword evidence="2" id="KW-1185">Reference proteome</keyword>
<dbReference type="EMBL" id="LLXI01009409">
    <property type="protein sequence ID" value="PKY63217.1"/>
    <property type="molecule type" value="Genomic_DNA"/>
</dbReference>
<proteinExistence type="predicted"/>
<accession>A0A2I1HWI9</accession>
<organism evidence="1 2">
    <name type="scientific">Rhizophagus irregularis</name>
    <dbReference type="NCBI Taxonomy" id="588596"/>
    <lineage>
        <taxon>Eukaryota</taxon>
        <taxon>Fungi</taxon>
        <taxon>Fungi incertae sedis</taxon>
        <taxon>Mucoromycota</taxon>
        <taxon>Glomeromycotina</taxon>
        <taxon>Glomeromycetes</taxon>
        <taxon>Glomerales</taxon>
        <taxon>Glomeraceae</taxon>
        <taxon>Rhizophagus</taxon>
    </lineage>
</organism>
<dbReference type="AlphaFoldDB" id="A0A2I1HWI9"/>
<sequence>MNCYIKLNHIISITSKQNLIIYDSINSYYQDASNCSVFMSLNLMDQMLFSTKNEI</sequence>